<accession>A0A0E9VK31</accession>
<evidence type="ECO:0000313" key="1">
    <source>
        <dbReference type="EMBL" id="JAH78351.1"/>
    </source>
</evidence>
<organism evidence="1">
    <name type="scientific">Anguilla anguilla</name>
    <name type="common">European freshwater eel</name>
    <name type="synonym">Muraena anguilla</name>
    <dbReference type="NCBI Taxonomy" id="7936"/>
    <lineage>
        <taxon>Eukaryota</taxon>
        <taxon>Metazoa</taxon>
        <taxon>Chordata</taxon>
        <taxon>Craniata</taxon>
        <taxon>Vertebrata</taxon>
        <taxon>Euteleostomi</taxon>
        <taxon>Actinopterygii</taxon>
        <taxon>Neopterygii</taxon>
        <taxon>Teleostei</taxon>
        <taxon>Anguilliformes</taxon>
        <taxon>Anguillidae</taxon>
        <taxon>Anguilla</taxon>
    </lineage>
</organism>
<protein>
    <submittedName>
        <fullName evidence="1">Uncharacterized protein</fullName>
    </submittedName>
</protein>
<dbReference type="AlphaFoldDB" id="A0A0E9VK31"/>
<reference evidence="1" key="2">
    <citation type="journal article" date="2015" name="Fish Shellfish Immunol.">
        <title>Early steps in the European eel (Anguilla anguilla)-Vibrio vulnificus interaction in the gills: Role of the RtxA13 toxin.</title>
        <authorList>
            <person name="Callol A."/>
            <person name="Pajuelo D."/>
            <person name="Ebbesson L."/>
            <person name="Teles M."/>
            <person name="MacKenzie S."/>
            <person name="Amaro C."/>
        </authorList>
    </citation>
    <scope>NUCLEOTIDE SEQUENCE</scope>
</reference>
<name>A0A0E9VK31_ANGAN</name>
<dbReference type="EMBL" id="GBXM01030226">
    <property type="protein sequence ID" value="JAH78351.1"/>
    <property type="molecule type" value="Transcribed_RNA"/>
</dbReference>
<reference evidence="1" key="1">
    <citation type="submission" date="2014-11" db="EMBL/GenBank/DDBJ databases">
        <authorList>
            <person name="Amaro Gonzalez C."/>
        </authorList>
    </citation>
    <scope>NUCLEOTIDE SEQUENCE</scope>
</reference>
<proteinExistence type="predicted"/>
<sequence>MCLNVTYVLTVQMNCMLLLKNLGNWK</sequence>